<feature type="region of interest" description="Disordered" evidence="1">
    <location>
        <begin position="354"/>
        <end position="387"/>
    </location>
</feature>
<dbReference type="EMBL" id="CAUYUJ010014390">
    <property type="protein sequence ID" value="CAK0840575.1"/>
    <property type="molecule type" value="Genomic_DNA"/>
</dbReference>
<dbReference type="InterPro" id="IPR035969">
    <property type="entry name" value="Rab-GAP_TBC_sf"/>
</dbReference>
<dbReference type="Proteomes" id="UP001189429">
    <property type="component" value="Unassembled WGS sequence"/>
</dbReference>
<dbReference type="PANTHER" id="PTHR47219">
    <property type="entry name" value="RAB GTPASE-ACTIVATING PROTEIN 1-LIKE"/>
    <property type="match status" value="1"/>
</dbReference>
<dbReference type="Pfam" id="PF00566">
    <property type="entry name" value="RabGAP-TBC"/>
    <property type="match status" value="1"/>
</dbReference>
<proteinExistence type="predicted"/>
<evidence type="ECO:0000313" key="3">
    <source>
        <dbReference type="EMBL" id="CAK0840575.1"/>
    </source>
</evidence>
<dbReference type="Gene3D" id="1.10.472.80">
    <property type="entry name" value="Ypt/Rab-GAP domain of gyp1p, domain 3"/>
    <property type="match status" value="1"/>
</dbReference>
<organism evidence="3 4">
    <name type="scientific">Prorocentrum cordatum</name>
    <dbReference type="NCBI Taxonomy" id="2364126"/>
    <lineage>
        <taxon>Eukaryota</taxon>
        <taxon>Sar</taxon>
        <taxon>Alveolata</taxon>
        <taxon>Dinophyceae</taxon>
        <taxon>Prorocentrales</taxon>
        <taxon>Prorocentraceae</taxon>
        <taxon>Prorocentrum</taxon>
    </lineage>
</organism>
<dbReference type="InterPro" id="IPR050302">
    <property type="entry name" value="Rab_GAP_TBC_domain"/>
</dbReference>
<accession>A0ABN9T6A5</accession>
<name>A0ABN9T6A5_9DINO</name>
<dbReference type="SMART" id="SM00164">
    <property type="entry name" value="TBC"/>
    <property type="match status" value="1"/>
</dbReference>
<dbReference type="Gene3D" id="1.10.8.270">
    <property type="entry name" value="putative rabgap domain of human tbc1 domain family member 14 like domains"/>
    <property type="match status" value="1"/>
</dbReference>
<evidence type="ECO:0000313" key="4">
    <source>
        <dbReference type="Proteomes" id="UP001189429"/>
    </source>
</evidence>
<comment type="caution">
    <text evidence="3">The sequence shown here is derived from an EMBL/GenBank/DDBJ whole genome shotgun (WGS) entry which is preliminary data.</text>
</comment>
<dbReference type="PANTHER" id="PTHR47219:SF9">
    <property type="entry name" value="GTPASE ACTIVATING PROTEIN AND CENTROSOME-ASSOCIATED, ISOFORM B"/>
    <property type="match status" value="1"/>
</dbReference>
<gene>
    <name evidence="3" type="ORF">PCOR1329_LOCUS35980</name>
</gene>
<dbReference type="PROSITE" id="PS50086">
    <property type="entry name" value="TBC_RABGAP"/>
    <property type="match status" value="1"/>
</dbReference>
<protein>
    <recommendedName>
        <fullName evidence="2">Rab-GAP TBC domain-containing protein</fullName>
    </recommendedName>
</protein>
<sequence>MWRTDLDPERRADAWRAILVGGLGVQSRAVQDAYHGLGQAPSSYDDVIRRDLGRTLPQEALFRDRAGKGQSALFRVLHALALHLSDIGYVQSLNFVVATLIGVFPDDEALVFHCAQALLFRYSLADFYRPRFPKLGVTTWQFDRLVECFIPRVHGGLQRHGVTAEYYAVQWFLTLFASDLAQTLVRRIWDRFLLTGWEVIAQVGLALLYEVQDSLLAFDGCEVLTFLKRFARARKFEAERLLCVASGFQVTHRMLSDLEAAYASGGADEVELAAEKNLDTGHTSWRVRRRPDPVPERRLLEGEGGADDFMPQALGRPGREEKALQGNVLPFMVHNLDTGETTVMEDEWAQFVTEREEAAPRGSGGAGSPRRGQSERVAGGSFWSAGQQQQALRILGHA</sequence>
<feature type="domain" description="Rab-GAP TBC" evidence="2">
    <location>
        <begin position="5"/>
        <end position="196"/>
    </location>
</feature>
<feature type="region of interest" description="Disordered" evidence="1">
    <location>
        <begin position="285"/>
        <end position="310"/>
    </location>
</feature>
<keyword evidence="4" id="KW-1185">Reference proteome</keyword>
<dbReference type="SUPFAM" id="SSF47923">
    <property type="entry name" value="Ypt/Rab-GAP domain of gyp1p"/>
    <property type="match status" value="2"/>
</dbReference>
<feature type="compositionally biased region" description="Basic and acidic residues" evidence="1">
    <location>
        <begin position="290"/>
        <end position="301"/>
    </location>
</feature>
<dbReference type="InterPro" id="IPR000195">
    <property type="entry name" value="Rab-GAP-TBC_dom"/>
</dbReference>
<evidence type="ECO:0000256" key="1">
    <source>
        <dbReference type="SAM" id="MobiDB-lite"/>
    </source>
</evidence>
<reference evidence="3" key="1">
    <citation type="submission" date="2023-10" db="EMBL/GenBank/DDBJ databases">
        <authorList>
            <person name="Chen Y."/>
            <person name="Shah S."/>
            <person name="Dougan E. K."/>
            <person name="Thang M."/>
            <person name="Chan C."/>
        </authorList>
    </citation>
    <scope>NUCLEOTIDE SEQUENCE [LARGE SCALE GENOMIC DNA]</scope>
</reference>
<evidence type="ECO:0000259" key="2">
    <source>
        <dbReference type="PROSITE" id="PS50086"/>
    </source>
</evidence>